<dbReference type="Gene3D" id="1.10.10.410">
    <property type="match status" value="1"/>
</dbReference>
<dbReference type="PANTHER" id="PTHR28055">
    <property type="entry name" value="ALTERED INHERITANCE OF MITOCHONDRIA PROTEIN 41, MITOCHONDRIAL"/>
    <property type="match status" value="1"/>
</dbReference>
<proteinExistence type="predicted"/>
<name>A0A328AU25_9CAUL</name>
<evidence type="ECO:0000313" key="2">
    <source>
        <dbReference type="Proteomes" id="UP000249725"/>
    </source>
</evidence>
<dbReference type="PANTHER" id="PTHR28055:SF1">
    <property type="entry name" value="ALTERED INHERITANCE OF MITOCHONDRIA PROTEIN 41, MITOCHONDRIAL"/>
    <property type="match status" value="1"/>
</dbReference>
<evidence type="ECO:0008006" key="3">
    <source>
        <dbReference type="Google" id="ProtNLM"/>
    </source>
</evidence>
<organism evidence="1 2">
    <name type="scientific">Phenylobacterium deserti</name>
    <dbReference type="NCBI Taxonomy" id="1914756"/>
    <lineage>
        <taxon>Bacteria</taxon>
        <taxon>Pseudomonadati</taxon>
        <taxon>Pseudomonadota</taxon>
        <taxon>Alphaproteobacteria</taxon>
        <taxon>Caulobacterales</taxon>
        <taxon>Caulobacteraceae</taxon>
        <taxon>Phenylobacterium</taxon>
    </lineage>
</organism>
<accession>A0A328AU25</accession>
<dbReference type="Pfam" id="PF09424">
    <property type="entry name" value="YqeY"/>
    <property type="match status" value="1"/>
</dbReference>
<protein>
    <recommendedName>
        <fullName evidence="3">GatB/YqeY domain-containing protein</fullName>
    </recommendedName>
</protein>
<evidence type="ECO:0000313" key="1">
    <source>
        <dbReference type="EMBL" id="RAK57765.1"/>
    </source>
</evidence>
<dbReference type="Proteomes" id="UP000249725">
    <property type="component" value="Unassembled WGS sequence"/>
</dbReference>
<dbReference type="EMBL" id="QFYR01000001">
    <property type="protein sequence ID" value="RAK57765.1"/>
    <property type="molecule type" value="Genomic_DNA"/>
</dbReference>
<dbReference type="OrthoDB" id="9788127at2"/>
<dbReference type="AlphaFoldDB" id="A0A328AU25"/>
<gene>
    <name evidence="1" type="ORF">DJ018_07545</name>
</gene>
<dbReference type="GO" id="GO:0016884">
    <property type="term" value="F:carbon-nitrogen ligase activity, with glutamine as amido-N-donor"/>
    <property type="evidence" value="ECO:0007669"/>
    <property type="project" value="InterPro"/>
</dbReference>
<dbReference type="InterPro" id="IPR023168">
    <property type="entry name" value="GatB_Yqey_C_2"/>
</dbReference>
<dbReference type="SUPFAM" id="SSF89095">
    <property type="entry name" value="GatB/YqeY motif"/>
    <property type="match status" value="1"/>
</dbReference>
<dbReference type="InterPro" id="IPR019004">
    <property type="entry name" value="YqeY/Aim41"/>
</dbReference>
<keyword evidence="2" id="KW-1185">Reference proteome</keyword>
<reference evidence="2" key="1">
    <citation type="submission" date="2018-05" db="EMBL/GenBank/DDBJ databases">
        <authorList>
            <person name="Li X."/>
        </authorList>
    </citation>
    <scope>NUCLEOTIDE SEQUENCE [LARGE SCALE GENOMIC DNA]</scope>
    <source>
        <strain evidence="2">YIM 73061</strain>
    </source>
</reference>
<comment type="caution">
    <text evidence="1">The sequence shown here is derived from an EMBL/GenBank/DDBJ whole genome shotgun (WGS) entry which is preliminary data.</text>
</comment>
<sequence length="162" mass="17641">MKDGDMALLDELRADQLAARKLNDRLKADLLTTLIGEATQITTEEFKRGVTEVTDEKVAATVAKFLKNTRLTLENLASERARLVEAGSDASKVDQRIKAAETELAILSSYGPKQMTESELRQAIEDFRAQNPDANVGTIMAHLKTSFGGRYDGKAASALARG</sequence>
<dbReference type="InterPro" id="IPR003789">
    <property type="entry name" value="Asn/Gln_tRNA_amidoTrase-B-like"/>
</dbReference>